<dbReference type="EMBL" id="QJKJ01003772">
    <property type="protein sequence ID" value="RDX96944.1"/>
    <property type="molecule type" value="Genomic_DNA"/>
</dbReference>
<reference evidence="1" key="1">
    <citation type="submission" date="2018-05" db="EMBL/GenBank/DDBJ databases">
        <title>Draft genome of Mucuna pruriens seed.</title>
        <authorList>
            <person name="Nnadi N.E."/>
            <person name="Vos R."/>
            <person name="Hasami M.H."/>
            <person name="Devisetty U.K."/>
            <person name="Aguiy J.C."/>
        </authorList>
    </citation>
    <scope>NUCLEOTIDE SEQUENCE [LARGE SCALE GENOMIC DNA]</scope>
    <source>
        <strain evidence="1">JCA_2017</strain>
    </source>
</reference>
<feature type="non-terminal residue" evidence="1">
    <location>
        <position position="103"/>
    </location>
</feature>
<name>A0A371H2B3_MUCPR</name>
<proteinExistence type="predicted"/>
<sequence length="103" mass="12135">MVRHMVRHMKKNCPKYANWHVKKGMLLTLISSKVNLAFVFKDTSVPTYIIAYEVVHQVILKDSSLRNLIFMFSLDKFSYSYSFENNKIYHTLRFALSALRENG</sequence>
<protein>
    <submittedName>
        <fullName evidence="1">Uncharacterized protein</fullName>
    </submittedName>
</protein>
<keyword evidence="2" id="KW-1185">Reference proteome</keyword>
<organism evidence="1 2">
    <name type="scientific">Mucuna pruriens</name>
    <name type="common">Velvet bean</name>
    <name type="synonym">Dolichos pruriens</name>
    <dbReference type="NCBI Taxonomy" id="157652"/>
    <lineage>
        <taxon>Eukaryota</taxon>
        <taxon>Viridiplantae</taxon>
        <taxon>Streptophyta</taxon>
        <taxon>Embryophyta</taxon>
        <taxon>Tracheophyta</taxon>
        <taxon>Spermatophyta</taxon>
        <taxon>Magnoliopsida</taxon>
        <taxon>eudicotyledons</taxon>
        <taxon>Gunneridae</taxon>
        <taxon>Pentapetalae</taxon>
        <taxon>rosids</taxon>
        <taxon>fabids</taxon>
        <taxon>Fabales</taxon>
        <taxon>Fabaceae</taxon>
        <taxon>Papilionoideae</taxon>
        <taxon>50 kb inversion clade</taxon>
        <taxon>NPAAA clade</taxon>
        <taxon>indigoferoid/millettioid clade</taxon>
        <taxon>Phaseoleae</taxon>
        <taxon>Mucuna</taxon>
    </lineage>
</organism>
<accession>A0A371H2B3</accession>
<evidence type="ECO:0000313" key="2">
    <source>
        <dbReference type="Proteomes" id="UP000257109"/>
    </source>
</evidence>
<evidence type="ECO:0000313" key="1">
    <source>
        <dbReference type="EMBL" id="RDX96944.1"/>
    </source>
</evidence>
<comment type="caution">
    <text evidence="1">The sequence shown here is derived from an EMBL/GenBank/DDBJ whole genome shotgun (WGS) entry which is preliminary data.</text>
</comment>
<dbReference type="AlphaFoldDB" id="A0A371H2B3"/>
<dbReference type="Proteomes" id="UP000257109">
    <property type="component" value="Unassembled WGS sequence"/>
</dbReference>
<gene>
    <name evidence="1" type="ORF">CR513_20347</name>
</gene>